<dbReference type="InterPro" id="IPR055170">
    <property type="entry name" value="GFO_IDH_MocA-like_dom"/>
</dbReference>
<dbReference type="InterPro" id="IPR000683">
    <property type="entry name" value="Gfo/Idh/MocA-like_OxRdtase_N"/>
</dbReference>
<dbReference type="GO" id="GO:0016491">
    <property type="term" value="F:oxidoreductase activity"/>
    <property type="evidence" value="ECO:0007669"/>
    <property type="project" value="TreeGrafter"/>
</dbReference>
<evidence type="ECO:0008006" key="6">
    <source>
        <dbReference type="Google" id="ProtNLM"/>
    </source>
</evidence>
<dbReference type="PANTHER" id="PTHR42840">
    <property type="entry name" value="NAD(P)-BINDING ROSSMANN-FOLD SUPERFAMILY PROTEIN-RELATED"/>
    <property type="match status" value="1"/>
</dbReference>
<dbReference type="GO" id="GO:0006740">
    <property type="term" value="P:NADPH regeneration"/>
    <property type="evidence" value="ECO:0007669"/>
    <property type="project" value="TreeGrafter"/>
</dbReference>
<keyword evidence="5" id="KW-1185">Reference proteome</keyword>
<dbReference type="EMBL" id="NJEU01000085">
    <property type="protein sequence ID" value="PHH81988.1"/>
    <property type="molecule type" value="Genomic_DNA"/>
</dbReference>
<gene>
    <name evidence="4" type="ORF">CDD82_7373</name>
</gene>
<dbReference type="Gene3D" id="3.30.360.10">
    <property type="entry name" value="Dihydrodipicolinate Reductase, domain 2"/>
    <property type="match status" value="1"/>
</dbReference>
<dbReference type="InterPro" id="IPR036291">
    <property type="entry name" value="NAD(P)-bd_dom_sf"/>
</dbReference>
<reference evidence="4 5" key="1">
    <citation type="submission" date="2017-06" db="EMBL/GenBank/DDBJ databases">
        <title>Ant-infecting Ophiocordyceps genomes reveal a high diversity of potential behavioral manipulation genes and a possible major role for enterotoxins.</title>
        <authorList>
            <person name="De Bekker C."/>
            <person name="Evans H.C."/>
            <person name="Brachmann A."/>
            <person name="Hughes D.P."/>
        </authorList>
    </citation>
    <scope>NUCLEOTIDE SEQUENCE [LARGE SCALE GENOMIC DNA]</scope>
    <source>
        <strain evidence="4 5">1348a</strain>
    </source>
</reference>
<proteinExistence type="inferred from homology"/>
<dbReference type="OrthoDB" id="64915at2759"/>
<organism evidence="4 5">
    <name type="scientific">Ophiocordyceps australis</name>
    <dbReference type="NCBI Taxonomy" id="1399860"/>
    <lineage>
        <taxon>Eukaryota</taxon>
        <taxon>Fungi</taxon>
        <taxon>Dikarya</taxon>
        <taxon>Ascomycota</taxon>
        <taxon>Pezizomycotina</taxon>
        <taxon>Sordariomycetes</taxon>
        <taxon>Hypocreomycetidae</taxon>
        <taxon>Hypocreales</taxon>
        <taxon>Ophiocordycipitaceae</taxon>
        <taxon>Ophiocordyceps</taxon>
    </lineage>
</organism>
<comment type="similarity">
    <text evidence="1">Belongs to the Gfo/Idh/MocA family.</text>
</comment>
<dbReference type="Pfam" id="PF01408">
    <property type="entry name" value="GFO_IDH_MocA"/>
    <property type="match status" value="1"/>
</dbReference>
<feature type="domain" description="Gfo/Idh/MocA-like oxidoreductase N-terminal" evidence="2">
    <location>
        <begin position="8"/>
        <end position="139"/>
    </location>
</feature>
<accession>A0A2C5YV53</accession>
<dbReference type="GO" id="GO:0000166">
    <property type="term" value="F:nucleotide binding"/>
    <property type="evidence" value="ECO:0007669"/>
    <property type="project" value="InterPro"/>
</dbReference>
<name>A0A2C5YV53_9HYPO</name>
<dbReference type="Proteomes" id="UP000224854">
    <property type="component" value="Unassembled WGS sequence"/>
</dbReference>
<dbReference type="SUPFAM" id="SSF51735">
    <property type="entry name" value="NAD(P)-binding Rossmann-fold domains"/>
    <property type="match status" value="1"/>
</dbReference>
<dbReference type="PANTHER" id="PTHR42840:SF5">
    <property type="entry name" value="NAD(P)-BINDING ROSSMANN-FOLD SUPERFAMILY PROTEIN"/>
    <property type="match status" value="1"/>
</dbReference>
<protein>
    <recommendedName>
        <fullName evidence="6">Gfo/Idh/MocA-like oxidoreductase N-terminal domain-containing protein</fullName>
    </recommendedName>
</protein>
<feature type="domain" description="GFO/IDH/MocA-like oxidoreductase" evidence="3">
    <location>
        <begin position="157"/>
        <end position="273"/>
    </location>
</feature>
<evidence type="ECO:0000313" key="4">
    <source>
        <dbReference type="EMBL" id="PHH81988.1"/>
    </source>
</evidence>
<dbReference type="Pfam" id="PF22725">
    <property type="entry name" value="GFO_IDH_MocA_C3"/>
    <property type="match status" value="1"/>
</dbReference>
<evidence type="ECO:0000256" key="1">
    <source>
        <dbReference type="ARBA" id="ARBA00010928"/>
    </source>
</evidence>
<comment type="caution">
    <text evidence="4">The sequence shown here is derived from an EMBL/GenBank/DDBJ whole genome shotgun (WGS) entry which is preliminary data.</text>
</comment>
<evidence type="ECO:0000259" key="2">
    <source>
        <dbReference type="Pfam" id="PF01408"/>
    </source>
</evidence>
<dbReference type="SUPFAM" id="SSF55347">
    <property type="entry name" value="Glyceraldehyde-3-phosphate dehydrogenase-like, C-terminal domain"/>
    <property type="match status" value="1"/>
</dbReference>
<dbReference type="GO" id="GO:0005737">
    <property type="term" value="C:cytoplasm"/>
    <property type="evidence" value="ECO:0007669"/>
    <property type="project" value="TreeGrafter"/>
</dbReference>
<evidence type="ECO:0000313" key="5">
    <source>
        <dbReference type="Proteomes" id="UP000224854"/>
    </source>
</evidence>
<dbReference type="AlphaFoldDB" id="A0A2C5YV53"/>
<dbReference type="Gene3D" id="3.40.50.720">
    <property type="entry name" value="NAD(P)-binding Rossmann-like Domain"/>
    <property type="match status" value="1"/>
</dbReference>
<sequence length="352" mass="37700">MAQQHALGVALIGSGIFIKEEHLPAVLKCPSLAVKAIYSRSLASAQEAAGLIPGLAPAAPTVDIYADDAGPGRGYIDVLSRPDVAAVVVALPITTQPSFIEAALRAGKHVLAEKPIAGDLKTAKQLVALASSCQGSLSVAENYRFLPRLMYMCEQARHLGRVTHFGVRVMTLMPETSKWCRTGWRREPSHQGGFLLDGGVHHAAGARHFLSGPENRAVRVRAYTDSVHETLPPLDTVVAVVRTASGATGTFQHSVGTLMDSFEWFVACEGGSVRSDGDVVTVKTKHGQETTRKFERVSGVVDEVKAWAESLTTGIPEPRLAPEQALADLEFVDLMLRSGEQGGAEMTYELQP</sequence>
<evidence type="ECO:0000259" key="3">
    <source>
        <dbReference type="Pfam" id="PF22725"/>
    </source>
</evidence>